<dbReference type="GeneID" id="69057900"/>
<proteinExistence type="predicted"/>
<name>A0A6P1E7Y3_LENHI</name>
<dbReference type="EMBL" id="CP047121">
    <property type="protein sequence ID" value="QHB51775.1"/>
    <property type="molecule type" value="Genomic_DNA"/>
</dbReference>
<dbReference type="GO" id="GO:0016787">
    <property type="term" value="F:hydrolase activity"/>
    <property type="evidence" value="ECO:0007669"/>
    <property type="project" value="UniProtKB-KW"/>
</dbReference>
<dbReference type="CDD" id="cd11541">
    <property type="entry name" value="NTP-PPase_u4"/>
    <property type="match status" value="1"/>
</dbReference>
<feature type="domain" description="NTP pyrophosphohydrolase MazG-like" evidence="1">
    <location>
        <begin position="23"/>
        <end position="92"/>
    </location>
</feature>
<evidence type="ECO:0000313" key="2">
    <source>
        <dbReference type="EMBL" id="QHB51775.1"/>
    </source>
</evidence>
<protein>
    <submittedName>
        <fullName evidence="2">Nucleotide pyrophosphohydrolase</fullName>
    </submittedName>
</protein>
<dbReference type="Proteomes" id="UP000465035">
    <property type="component" value="Chromosome"/>
</dbReference>
<accession>A0A6P1E7Y3</accession>
<dbReference type="AlphaFoldDB" id="A0A6P1E7Y3"/>
<evidence type="ECO:0000259" key="1">
    <source>
        <dbReference type="Pfam" id="PF03819"/>
    </source>
</evidence>
<dbReference type="Pfam" id="PF03819">
    <property type="entry name" value="MazG"/>
    <property type="match status" value="1"/>
</dbReference>
<evidence type="ECO:0000313" key="3">
    <source>
        <dbReference type="Proteomes" id="UP000465035"/>
    </source>
</evidence>
<organism evidence="2 3">
    <name type="scientific">Lentilactobacillus hilgardii</name>
    <name type="common">Lactobacillus hilgardii</name>
    <dbReference type="NCBI Taxonomy" id="1588"/>
    <lineage>
        <taxon>Bacteria</taxon>
        <taxon>Bacillati</taxon>
        <taxon>Bacillota</taxon>
        <taxon>Bacilli</taxon>
        <taxon>Lactobacillales</taxon>
        <taxon>Lactobacillaceae</taxon>
        <taxon>Lentilactobacillus</taxon>
    </lineage>
</organism>
<dbReference type="SUPFAM" id="SSF101386">
    <property type="entry name" value="all-alpha NTP pyrophosphatases"/>
    <property type="match status" value="1"/>
</dbReference>
<dbReference type="RefSeq" id="WP_003555279.1">
    <property type="nucleotide sequence ID" value="NZ_CABKOL010000095.1"/>
</dbReference>
<dbReference type="Gene3D" id="1.10.287.1080">
    <property type="entry name" value="MazG-like"/>
    <property type="match status" value="1"/>
</dbReference>
<dbReference type="SMR" id="A0A6P1E7Y3"/>
<dbReference type="InterPro" id="IPR004518">
    <property type="entry name" value="MazG-like_dom"/>
</dbReference>
<sequence length="103" mass="11646">MNFDDYQMAANRTLMGKEQVLTNCVLGLTGESGEVADLVRKYTFQSTKLDKGQLTKELGDVLWYLSQIAEWADIPFDQIASENIKRLKQRYPSSKGGLNQVNL</sequence>
<reference evidence="2 3" key="1">
    <citation type="submission" date="2019-12" db="EMBL/GenBank/DDBJ databases">
        <title>Lactobacillus hilgardii FLUB.</title>
        <authorList>
            <person name="Gustaw K."/>
        </authorList>
    </citation>
    <scope>NUCLEOTIDE SEQUENCE [LARGE SCALE GENOMIC DNA]</scope>
    <source>
        <strain evidence="2 3">FLUB</strain>
    </source>
</reference>
<gene>
    <name evidence="2" type="ORF">GQR93_05965</name>
</gene>
<dbReference type="InterPro" id="IPR011379">
    <property type="entry name" value="MazG-related_GP37"/>
</dbReference>
<dbReference type="PIRSF" id="PIRSF006639">
    <property type="entry name" value="UCP006639_pph"/>
    <property type="match status" value="1"/>
</dbReference>
<keyword evidence="2" id="KW-0378">Hydrolase</keyword>